<keyword evidence="1" id="KW-0813">Transport</keyword>
<evidence type="ECO:0000256" key="4">
    <source>
        <dbReference type="ARBA" id="ARBA00022840"/>
    </source>
</evidence>
<dbReference type="InterPro" id="IPR051782">
    <property type="entry name" value="ABC_Transporter_VariousFunc"/>
</dbReference>
<dbReference type="Gene3D" id="3.40.50.300">
    <property type="entry name" value="P-loop containing nucleotide triphosphate hydrolases"/>
    <property type="match status" value="1"/>
</dbReference>
<organism evidence="6 7">
    <name type="scientific">Rugamonas fusca</name>
    <dbReference type="NCBI Taxonomy" id="2758568"/>
    <lineage>
        <taxon>Bacteria</taxon>
        <taxon>Pseudomonadati</taxon>
        <taxon>Pseudomonadota</taxon>
        <taxon>Betaproteobacteria</taxon>
        <taxon>Burkholderiales</taxon>
        <taxon>Oxalobacteraceae</taxon>
        <taxon>Telluria group</taxon>
        <taxon>Rugamonas</taxon>
    </lineage>
</organism>
<dbReference type="Pfam" id="PF00005">
    <property type="entry name" value="ABC_tran"/>
    <property type="match status" value="1"/>
</dbReference>
<dbReference type="SUPFAM" id="SSF52540">
    <property type="entry name" value="P-loop containing nucleoside triphosphate hydrolases"/>
    <property type="match status" value="1"/>
</dbReference>
<dbReference type="RefSeq" id="WP_182218947.1">
    <property type="nucleotide sequence ID" value="NZ_JACEZS010000012.1"/>
</dbReference>
<dbReference type="PANTHER" id="PTHR42939:SF1">
    <property type="entry name" value="ABC TRANSPORTER ATP-BINDING PROTEIN ALBC-RELATED"/>
    <property type="match status" value="1"/>
</dbReference>
<keyword evidence="7" id="KW-1185">Reference proteome</keyword>
<keyword evidence="3" id="KW-0547">Nucleotide-binding</keyword>
<sequence length="238" mass="25736">MTDPALRIHQLAKRYGDTCVLQDVDLEVAAGECVALVGVNGAGKTSLMKCLLDFCAVDGGTIHIFGRDHRQPAARAPLGFLPERFTPPYYLTGAEFIRYILSLQGQAADPAAIDGMVRALDLEVSALQRTVRSYSKGMTQKLGLAACLLAPKALYVLDEPTSGLDPKARALFKAQLLARRAAGSALLFTSHLLADVDELCDRMAILHAGRIRYAGTPADCRARYQADTLEQAFLRCIA</sequence>
<evidence type="ECO:0000256" key="1">
    <source>
        <dbReference type="ARBA" id="ARBA00022448"/>
    </source>
</evidence>
<name>A0A7W2EIS5_9BURK</name>
<evidence type="ECO:0000256" key="2">
    <source>
        <dbReference type="ARBA" id="ARBA00022475"/>
    </source>
</evidence>
<dbReference type="InterPro" id="IPR003593">
    <property type="entry name" value="AAA+_ATPase"/>
</dbReference>
<feature type="domain" description="ABC transporter" evidence="5">
    <location>
        <begin position="6"/>
        <end position="233"/>
    </location>
</feature>
<dbReference type="GO" id="GO:0016887">
    <property type="term" value="F:ATP hydrolysis activity"/>
    <property type="evidence" value="ECO:0007669"/>
    <property type="project" value="InterPro"/>
</dbReference>
<dbReference type="InterPro" id="IPR003439">
    <property type="entry name" value="ABC_transporter-like_ATP-bd"/>
</dbReference>
<dbReference type="AlphaFoldDB" id="A0A7W2EIS5"/>
<dbReference type="CDD" id="cd03230">
    <property type="entry name" value="ABC_DR_subfamily_A"/>
    <property type="match status" value="1"/>
</dbReference>
<gene>
    <name evidence="6" type="ORF">H3H36_15285</name>
</gene>
<dbReference type="PROSITE" id="PS50893">
    <property type="entry name" value="ABC_TRANSPORTER_2"/>
    <property type="match status" value="1"/>
</dbReference>
<comment type="caution">
    <text evidence="6">The sequence shown here is derived from an EMBL/GenBank/DDBJ whole genome shotgun (WGS) entry which is preliminary data.</text>
</comment>
<dbReference type="GO" id="GO:0005524">
    <property type="term" value="F:ATP binding"/>
    <property type="evidence" value="ECO:0007669"/>
    <property type="project" value="UniProtKB-KW"/>
</dbReference>
<accession>A0A7W2EIS5</accession>
<keyword evidence="2" id="KW-1003">Cell membrane</keyword>
<evidence type="ECO:0000313" key="6">
    <source>
        <dbReference type="EMBL" id="MBA5606721.1"/>
    </source>
</evidence>
<reference evidence="6 7" key="1">
    <citation type="submission" date="2020-07" db="EMBL/GenBank/DDBJ databases">
        <title>Novel species isolated from subtropical streams in China.</title>
        <authorList>
            <person name="Lu H."/>
        </authorList>
    </citation>
    <scope>NUCLEOTIDE SEQUENCE [LARGE SCALE GENOMIC DNA]</scope>
    <source>
        <strain evidence="6 7">FT3S</strain>
    </source>
</reference>
<evidence type="ECO:0000313" key="7">
    <source>
        <dbReference type="Proteomes" id="UP000566711"/>
    </source>
</evidence>
<dbReference type="PANTHER" id="PTHR42939">
    <property type="entry name" value="ABC TRANSPORTER ATP-BINDING PROTEIN ALBC-RELATED"/>
    <property type="match status" value="1"/>
</dbReference>
<dbReference type="EMBL" id="JACEZS010000012">
    <property type="protein sequence ID" value="MBA5606721.1"/>
    <property type="molecule type" value="Genomic_DNA"/>
</dbReference>
<evidence type="ECO:0000259" key="5">
    <source>
        <dbReference type="PROSITE" id="PS50893"/>
    </source>
</evidence>
<evidence type="ECO:0000256" key="3">
    <source>
        <dbReference type="ARBA" id="ARBA00022741"/>
    </source>
</evidence>
<dbReference type="InterPro" id="IPR027417">
    <property type="entry name" value="P-loop_NTPase"/>
</dbReference>
<dbReference type="Proteomes" id="UP000566711">
    <property type="component" value="Unassembled WGS sequence"/>
</dbReference>
<proteinExistence type="predicted"/>
<dbReference type="SMART" id="SM00382">
    <property type="entry name" value="AAA"/>
    <property type="match status" value="1"/>
</dbReference>
<protein>
    <submittedName>
        <fullName evidence="6">ABC transporter ATP-binding protein</fullName>
    </submittedName>
</protein>
<keyword evidence="2" id="KW-0472">Membrane</keyword>
<keyword evidence="4 6" id="KW-0067">ATP-binding</keyword>